<dbReference type="InterPro" id="IPR052897">
    <property type="entry name" value="Sec-Metab_Biosynth_Hydrolase"/>
</dbReference>
<organism evidence="2 3">
    <name type="scientific">Drechslerella dactyloides</name>
    <name type="common">Nematode-trapping fungus</name>
    <name type="synonym">Arthrobotrys dactyloides</name>
    <dbReference type="NCBI Taxonomy" id="74499"/>
    <lineage>
        <taxon>Eukaryota</taxon>
        <taxon>Fungi</taxon>
        <taxon>Dikarya</taxon>
        <taxon>Ascomycota</taxon>
        <taxon>Pezizomycotina</taxon>
        <taxon>Orbiliomycetes</taxon>
        <taxon>Orbiliales</taxon>
        <taxon>Orbiliaceae</taxon>
        <taxon>Drechslerella</taxon>
    </lineage>
</organism>
<dbReference type="PANTHER" id="PTHR37017:SF11">
    <property type="entry name" value="ESTERASE_LIPASE_THIOESTERASE DOMAIN-CONTAINING PROTEIN"/>
    <property type="match status" value="1"/>
</dbReference>
<evidence type="ECO:0000313" key="2">
    <source>
        <dbReference type="EMBL" id="KAJ6263050.1"/>
    </source>
</evidence>
<dbReference type="InterPro" id="IPR000073">
    <property type="entry name" value="AB_hydrolase_1"/>
</dbReference>
<evidence type="ECO:0000259" key="1">
    <source>
        <dbReference type="Pfam" id="PF12697"/>
    </source>
</evidence>
<feature type="domain" description="AB hydrolase-1" evidence="1">
    <location>
        <begin position="13"/>
        <end position="244"/>
    </location>
</feature>
<proteinExistence type="predicted"/>
<sequence>MASSFPKSAPITFLLIHGAWHYGHSWDGVRKHLEAAGHTVHSPSVAFEDANGKPYHTLDEVVKGLLNYVEEKALNDFVLVGHSWGGIIITDMAVKLPEGKIKRLVYYSAFVPLEGEGLFDCVPPLARTLYGGLADQHPDRLFPCPYPLFRDAFIGDADAEQAAEVYKSLRLQPYGTWDDGVKNTESFHSFPPKIPRSYLLADADCSAPPGVYEGNAAKLGFFRKVLVHGSHEVMFTNPEALAKAIVTAGRD</sequence>
<dbReference type="PANTHER" id="PTHR37017">
    <property type="entry name" value="AB HYDROLASE-1 DOMAIN-CONTAINING PROTEIN-RELATED"/>
    <property type="match status" value="1"/>
</dbReference>
<dbReference type="InterPro" id="IPR029058">
    <property type="entry name" value="AB_hydrolase_fold"/>
</dbReference>
<evidence type="ECO:0000313" key="3">
    <source>
        <dbReference type="Proteomes" id="UP001221413"/>
    </source>
</evidence>
<accession>A0AAD6NM87</accession>
<dbReference type="AlphaFoldDB" id="A0AAD6NM87"/>
<dbReference type="Gene3D" id="3.40.50.1820">
    <property type="entry name" value="alpha/beta hydrolase"/>
    <property type="match status" value="1"/>
</dbReference>
<reference evidence="2" key="1">
    <citation type="submission" date="2023-01" db="EMBL/GenBank/DDBJ databases">
        <title>The chitinases involved in constricting ring structure development in the nematode-trapping fungus Drechslerella dactyloides.</title>
        <authorList>
            <person name="Wang R."/>
            <person name="Zhang L."/>
            <person name="Tang P."/>
            <person name="Li S."/>
            <person name="Liang L."/>
        </authorList>
    </citation>
    <scope>NUCLEOTIDE SEQUENCE</scope>
    <source>
        <strain evidence="2">YMF1.00031</strain>
    </source>
</reference>
<comment type="caution">
    <text evidence="2">The sequence shown here is derived from an EMBL/GenBank/DDBJ whole genome shotgun (WGS) entry which is preliminary data.</text>
</comment>
<dbReference type="EMBL" id="JAQGDS010000002">
    <property type="protein sequence ID" value="KAJ6263050.1"/>
    <property type="molecule type" value="Genomic_DNA"/>
</dbReference>
<dbReference type="Proteomes" id="UP001221413">
    <property type="component" value="Unassembled WGS sequence"/>
</dbReference>
<gene>
    <name evidence="2" type="ORF">Dda_1609</name>
</gene>
<name>A0AAD6NM87_DREDA</name>
<dbReference type="Pfam" id="PF12697">
    <property type="entry name" value="Abhydrolase_6"/>
    <property type="match status" value="1"/>
</dbReference>
<keyword evidence="3" id="KW-1185">Reference proteome</keyword>
<dbReference type="SUPFAM" id="SSF53474">
    <property type="entry name" value="alpha/beta-Hydrolases"/>
    <property type="match status" value="1"/>
</dbReference>
<protein>
    <recommendedName>
        <fullName evidence="1">AB hydrolase-1 domain-containing protein</fullName>
    </recommendedName>
</protein>